<reference evidence="9 10" key="1">
    <citation type="journal article" date="2016" name="Nat. Commun.">
        <title>Thousands of microbial genomes shed light on interconnected biogeochemical processes in an aquifer system.</title>
        <authorList>
            <person name="Anantharaman K."/>
            <person name="Brown C.T."/>
            <person name="Hug L.A."/>
            <person name="Sharon I."/>
            <person name="Castelle C.J."/>
            <person name="Probst A.J."/>
            <person name="Thomas B.C."/>
            <person name="Singh A."/>
            <person name="Wilkins M.J."/>
            <person name="Karaoz U."/>
            <person name="Brodie E.L."/>
            <person name="Williams K.H."/>
            <person name="Hubbard S.S."/>
            <person name="Banfield J.F."/>
        </authorList>
    </citation>
    <scope>NUCLEOTIDE SEQUENCE [LARGE SCALE GENOMIC DNA]</scope>
</reference>
<dbReference type="AlphaFoldDB" id="A0A1G2LF90"/>
<dbReference type="PANTHER" id="PTHR30353:SF0">
    <property type="entry name" value="TRANSMEMBRANE PROTEIN"/>
    <property type="match status" value="1"/>
</dbReference>
<proteinExistence type="inferred from homology"/>
<evidence type="ECO:0000256" key="4">
    <source>
        <dbReference type="ARBA" id="ARBA00022692"/>
    </source>
</evidence>
<feature type="transmembrane region" description="Helical" evidence="7">
    <location>
        <begin position="140"/>
        <end position="165"/>
    </location>
</feature>
<keyword evidence="3 7" id="KW-1003">Cell membrane</keyword>
<organism evidence="9 10">
    <name type="scientific">Candidatus Sungbacteria bacterium RIFCSPLOWO2_01_FULL_60_25</name>
    <dbReference type="NCBI Taxonomy" id="1802281"/>
    <lineage>
        <taxon>Bacteria</taxon>
        <taxon>Candidatus Sungiibacteriota</taxon>
    </lineage>
</organism>
<evidence type="ECO:0000256" key="5">
    <source>
        <dbReference type="ARBA" id="ARBA00022989"/>
    </source>
</evidence>
<feature type="domain" description="VTT" evidence="8">
    <location>
        <begin position="34"/>
        <end position="153"/>
    </location>
</feature>
<feature type="transmembrane region" description="Helical" evidence="7">
    <location>
        <begin position="12"/>
        <end position="34"/>
    </location>
</feature>
<dbReference type="InterPro" id="IPR032818">
    <property type="entry name" value="DedA-like"/>
</dbReference>
<sequence>MLPGDLTALILAAGYLGLFAVVFAESGLLIGFFLPGDSLLFTAGFLASQGYFDIGILVFGCFAAAVLGDSVGYAFGRRVGPAIFRREESLLFNPRNLVHARTFYEQHGGKAIILARFLPVIRTFAPILAGVGQMRYRSFLAYNVVGALLWAAGMPLAGFALGNIIPNADRYLIPVVALIVVLSAAPSFIHILRDPGRRRAIRAIARDFLARHRTFRRTIGIFFIAFGIFALVTPLVPFSWLIFVGLQFLGLHTLFGVERVIRWRPWGRDRPEP</sequence>
<evidence type="ECO:0000313" key="10">
    <source>
        <dbReference type="Proteomes" id="UP000178977"/>
    </source>
</evidence>
<comment type="similarity">
    <text evidence="2 7">Belongs to the DedA family.</text>
</comment>
<dbReference type="GO" id="GO:0005886">
    <property type="term" value="C:plasma membrane"/>
    <property type="evidence" value="ECO:0007669"/>
    <property type="project" value="UniProtKB-SubCell"/>
</dbReference>
<evidence type="ECO:0000256" key="3">
    <source>
        <dbReference type="ARBA" id="ARBA00022475"/>
    </source>
</evidence>
<accession>A0A1G2LF90</accession>
<protein>
    <recommendedName>
        <fullName evidence="8">VTT domain-containing protein</fullName>
    </recommendedName>
</protein>
<dbReference type="PANTHER" id="PTHR30353">
    <property type="entry name" value="INNER MEMBRANE PROTEIN DEDA-RELATED"/>
    <property type="match status" value="1"/>
</dbReference>
<feature type="transmembrane region" description="Helical" evidence="7">
    <location>
        <begin position="214"/>
        <end position="232"/>
    </location>
</feature>
<evidence type="ECO:0000256" key="7">
    <source>
        <dbReference type="RuleBase" id="RU367016"/>
    </source>
</evidence>
<keyword evidence="4 7" id="KW-0812">Transmembrane</keyword>
<dbReference type="Pfam" id="PF09335">
    <property type="entry name" value="VTT_dom"/>
    <property type="match status" value="1"/>
</dbReference>
<dbReference type="Proteomes" id="UP000178977">
    <property type="component" value="Unassembled WGS sequence"/>
</dbReference>
<evidence type="ECO:0000313" key="9">
    <source>
        <dbReference type="EMBL" id="OHA10194.1"/>
    </source>
</evidence>
<feature type="transmembrane region" description="Helical" evidence="7">
    <location>
        <begin position="171"/>
        <end position="193"/>
    </location>
</feature>
<dbReference type="EMBL" id="MHQT01000001">
    <property type="protein sequence ID" value="OHA10194.1"/>
    <property type="molecule type" value="Genomic_DNA"/>
</dbReference>
<evidence type="ECO:0000256" key="1">
    <source>
        <dbReference type="ARBA" id="ARBA00004651"/>
    </source>
</evidence>
<evidence type="ECO:0000256" key="2">
    <source>
        <dbReference type="ARBA" id="ARBA00010792"/>
    </source>
</evidence>
<comment type="caution">
    <text evidence="9">The sequence shown here is derived from an EMBL/GenBank/DDBJ whole genome shotgun (WGS) entry which is preliminary data.</text>
</comment>
<comment type="subcellular location">
    <subcellularLocation>
        <location evidence="1 7">Cell membrane</location>
        <topology evidence="1 7">Multi-pass membrane protein</topology>
    </subcellularLocation>
</comment>
<dbReference type="InterPro" id="IPR032816">
    <property type="entry name" value="VTT_dom"/>
</dbReference>
<feature type="transmembrane region" description="Helical" evidence="7">
    <location>
        <begin position="54"/>
        <end position="76"/>
    </location>
</feature>
<keyword evidence="6 7" id="KW-0472">Membrane</keyword>
<evidence type="ECO:0000256" key="6">
    <source>
        <dbReference type="ARBA" id="ARBA00023136"/>
    </source>
</evidence>
<gene>
    <name evidence="9" type="ORF">A3A44_01190</name>
</gene>
<dbReference type="STRING" id="1802281.A3A44_01190"/>
<keyword evidence="5 7" id="KW-1133">Transmembrane helix</keyword>
<name>A0A1G2LF90_9BACT</name>
<evidence type="ECO:0000259" key="8">
    <source>
        <dbReference type="Pfam" id="PF09335"/>
    </source>
</evidence>